<name>A0AAE8T038_9PEZI</name>
<feature type="chain" id="PRO_5042243720" evidence="3">
    <location>
        <begin position="20"/>
        <end position="183"/>
    </location>
</feature>
<evidence type="ECO:0000313" key="4">
    <source>
        <dbReference type="EMBL" id="SPO07545.1"/>
    </source>
</evidence>
<keyword evidence="5" id="KW-1185">Reference proteome</keyword>
<organism evidence="4 5">
    <name type="scientific">Cephalotrichum gorgonifer</name>
    <dbReference type="NCBI Taxonomy" id="2041049"/>
    <lineage>
        <taxon>Eukaryota</taxon>
        <taxon>Fungi</taxon>
        <taxon>Dikarya</taxon>
        <taxon>Ascomycota</taxon>
        <taxon>Pezizomycotina</taxon>
        <taxon>Sordariomycetes</taxon>
        <taxon>Hypocreomycetidae</taxon>
        <taxon>Microascales</taxon>
        <taxon>Microascaceae</taxon>
        <taxon>Cephalotrichum</taxon>
    </lineage>
</organism>
<reference evidence="4" key="1">
    <citation type="submission" date="2018-03" db="EMBL/GenBank/DDBJ databases">
        <authorList>
            <person name="Guldener U."/>
        </authorList>
    </citation>
    <scope>NUCLEOTIDE SEQUENCE</scope>
</reference>
<accession>A0AAE8T038</accession>
<keyword evidence="3" id="KW-0732">Signal</keyword>
<feature type="signal peptide" evidence="3">
    <location>
        <begin position="1"/>
        <end position="19"/>
    </location>
</feature>
<sequence>MKSTILAAASLAALVSAHGAITQPPPRLPGAAMAAACGQAAVDAVEADGTIPLENITPETNDCNLFLCRGATFDDNQDLVQTFSAGDVIDMEAVLPIPHEGPANVSIVDTATNTVIGDPLIEFESYADENLPELPANNTAFSVTFPRLPAGACTVAGECVLQWFWFGTGAQQTYESCVDFVVG</sequence>
<keyword evidence="2" id="KW-0186">Copper</keyword>
<dbReference type="Proteomes" id="UP001187682">
    <property type="component" value="Unassembled WGS sequence"/>
</dbReference>
<dbReference type="PANTHER" id="PTHR36575:SF2">
    <property type="entry name" value="CHITIN-BINDING TYPE-4 DOMAIN-CONTAINING PROTEIN-RELATED"/>
    <property type="match status" value="1"/>
</dbReference>
<proteinExistence type="predicted"/>
<gene>
    <name evidence="4" type="ORF">DNG_10239</name>
</gene>
<comment type="caution">
    <text evidence="4">The sequence shown here is derived from an EMBL/GenBank/DDBJ whole genome shotgun (WGS) entry which is preliminary data.</text>
</comment>
<evidence type="ECO:0000256" key="3">
    <source>
        <dbReference type="SAM" id="SignalP"/>
    </source>
</evidence>
<evidence type="ECO:0000313" key="5">
    <source>
        <dbReference type="Proteomes" id="UP001187682"/>
    </source>
</evidence>
<dbReference type="PANTHER" id="PTHR36575">
    <property type="entry name" value="BINDING PROTEIN, PUTATIVE (AFU_ORTHOLOGUE AFUA_1G14430)-RELATED"/>
    <property type="match status" value="1"/>
</dbReference>
<dbReference type="InterPro" id="IPR052282">
    <property type="entry name" value="Starch-active_LPMO"/>
</dbReference>
<evidence type="ECO:0000256" key="1">
    <source>
        <dbReference type="ARBA" id="ARBA00001973"/>
    </source>
</evidence>
<dbReference type="Gene3D" id="2.70.50.70">
    <property type="match status" value="1"/>
</dbReference>
<protein>
    <submittedName>
        <fullName evidence="4">Related to chitin binding protein</fullName>
    </submittedName>
</protein>
<evidence type="ECO:0000256" key="2">
    <source>
        <dbReference type="ARBA" id="ARBA00023008"/>
    </source>
</evidence>
<dbReference type="AlphaFoldDB" id="A0AAE8T038"/>
<dbReference type="EMBL" id="ONZQ02000021">
    <property type="protein sequence ID" value="SPO07545.1"/>
    <property type="molecule type" value="Genomic_DNA"/>
</dbReference>
<comment type="cofactor">
    <cofactor evidence="1">
        <name>Cu(2+)</name>
        <dbReference type="ChEBI" id="CHEBI:29036"/>
    </cofactor>
</comment>